<dbReference type="AlphaFoldDB" id="A0A9W8REI8"/>
<feature type="compositionally biased region" description="Basic and acidic residues" evidence="1">
    <location>
        <begin position="31"/>
        <end position="56"/>
    </location>
</feature>
<proteinExistence type="predicted"/>
<feature type="compositionally biased region" description="Basic residues" evidence="1">
    <location>
        <begin position="118"/>
        <end position="127"/>
    </location>
</feature>
<organism evidence="2 3">
    <name type="scientific">Fusarium falciforme</name>
    <dbReference type="NCBI Taxonomy" id="195108"/>
    <lineage>
        <taxon>Eukaryota</taxon>
        <taxon>Fungi</taxon>
        <taxon>Dikarya</taxon>
        <taxon>Ascomycota</taxon>
        <taxon>Pezizomycotina</taxon>
        <taxon>Sordariomycetes</taxon>
        <taxon>Hypocreomycetidae</taxon>
        <taxon>Hypocreales</taxon>
        <taxon>Nectriaceae</taxon>
        <taxon>Fusarium</taxon>
        <taxon>Fusarium solani species complex</taxon>
    </lineage>
</organism>
<evidence type="ECO:0000313" key="3">
    <source>
        <dbReference type="Proteomes" id="UP001152087"/>
    </source>
</evidence>
<keyword evidence="3" id="KW-1185">Reference proteome</keyword>
<dbReference type="EMBL" id="JAOQAV010000004">
    <property type="protein sequence ID" value="KAJ4195036.1"/>
    <property type="molecule type" value="Genomic_DNA"/>
</dbReference>
<gene>
    <name evidence="2" type="ORF">NW755_002459</name>
</gene>
<evidence type="ECO:0000313" key="2">
    <source>
        <dbReference type="EMBL" id="KAJ4195036.1"/>
    </source>
</evidence>
<feature type="region of interest" description="Disordered" evidence="1">
    <location>
        <begin position="106"/>
        <end position="127"/>
    </location>
</feature>
<comment type="caution">
    <text evidence="2">The sequence shown here is derived from an EMBL/GenBank/DDBJ whole genome shotgun (WGS) entry which is preliminary data.</text>
</comment>
<name>A0A9W8REI8_9HYPO</name>
<dbReference type="Proteomes" id="UP001152087">
    <property type="component" value="Unassembled WGS sequence"/>
</dbReference>
<evidence type="ECO:0000256" key="1">
    <source>
        <dbReference type="SAM" id="MobiDB-lite"/>
    </source>
</evidence>
<accession>A0A9W8REI8</accession>
<reference evidence="2" key="1">
    <citation type="submission" date="2022-09" db="EMBL/GenBank/DDBJ databases">
        <title>Fusarium specimens isolated from Avocado Roots.</title>
        <authorList>
            <person name="Stajich J."/>
            <person name="Roper C."/>
            <person name="Heimlech-Rivalta G."/>
        </authorList>
    </citation>
    <scope>NUCLEOTIDE SEQUENCE</scope>
    <source>
        <strain evidence="2">A02</strain>
    </source>
</reference>
<feature type="region of interest" description="Disordered" evidence="1">
    <location>
        <begin position="22"/>
        <end position="56"/>
    </location>
</feature>
<protein>
    <submittedName>
        <fullName evidence="2">Uncharacterized protein</fullName>
    </submittedName>
</protein>
<sequence>MVDSTSSSPDHARHILHFSLTVPRTSNPKGGRVEAESGHVDGARHRIPRFGEKTSPEPRLAGLAFWLEETLAPTQSAQGPHGLQNGLVFGLIPDTEVKLRQCVSGFQGGIPDPGGAQRKLRKRRKVS</sequence>